<gene>
    <name evidence="2" type="ORF">JCM19232_5661</name>
</gene>
<evidence type="ECO:0000313" key="3">
    <source>
        <dbReference type="Proteomes" id="UP000031670"/>
    </source>
</evidence>
<reference evidence="2 3" key="2">
    <citation type="submission" date="2015-01" db="EMBL/GenBank/DDBJ databases">
        <authorList>
            <consortium name="NBRP consortium"/>
            <person name="Sawabe T."/>
            <person name="Meirelles P."/>
            <person name="Feng G."/>
            <person name="Sayaka M."/>
            <person name="Hattori M."/>
            <person name="Ohkuma M."/>
        </authorList>
    </citation>
    <scope>NUCLEOTIDE SEQUENCE [LARGE SCALE GENOMIC DNA]</scope>
    <source>
        <strain evidence="2 3">JCM19232</strain>
    </source>
</reference>
<reference evidence="2 3" key="1">
    <citation type="submission" date="2015-01" db="EMBL/GenBank/DDBJ databases">
        <title>Vibrio sp. C5 JCM 19232 whole genome shotgun sequence.</title>
        <authorList>
            <person name="Sawabe T."/>
            <person name="Meirelles P."/>
            <person name="Feng G."/>
            <person name="Sayaka M."/>
            <person name="Hattori M."/>
            <person name="Ohkuma M."/>
        </authorList>
    </citation>
    <scope>NUCLEOTIDE SEQUENCE [LARGE SCALE GENOMIC DNA]</scope>
    <source>
        <strain evidence="2 3">JCM19232</strain>
    </source>
</reference>
<sequence length="555" mass="64916">MPISTLNKIQWNENYAEENWIFLNSKTMKLNSLSEEQKSEIIDDLAPPSLHNKRKKQVQLNNYRSKLKKAIKTETNNGNSLCAEFLMKLLSTPPSVDIELTSALATLRPLLNTRANQRLNAVEKFIKAHNILTNEDMIGSSTLCQEIIFKIPEKWEISSDQLSHNDCFNIVRNFVRRILPNHPIKFAVSHTDENLEGTKYCSHIHLFISGKNELTKEFDLRKYELKSLDEYVKQHSLDLENWEHAKRKTKYYQSKARGHVWQEMFLRNCNAYFSHNKLAIEATRAIKTKEYQAQLQEMRAESKRSKSERTYSYYNYLIQQLPILKNEISSTVAEIDCVQVELRELITQKNQTQELNHTELKTLDALKLYISELENKAYKLLEAQSTLDTNIANSEENLSRKQRDYNDLNNAAQLLERKLTKAQQQITEAEAKAYTYLRVNKELETENRRLIQKNQELAVLENIQSEDHSYEPVLKIIKLIDDYYDLKLQKKSEPRLQRAESLVCRIKQAFSSLTNRLQQILVLKYTKAKDQLINNFSLSKSLKTLQTKHLDAIPK</sequence>
<name>A0A0B8P3L5_9VIBR</name>
<proteinExistence type="predicted"/>
<evidence type="ECO:0000256" key="1">
    <source>
        <dbReference type="SAM" id="Coils"/>
    </source>
</evidence>
<dbReference type="EMBL" id="BBSA01000003">
    <property type="protein sequence ID" value="GAM61360.1"/>
    <property type="molecule type" value="Genomic_DNA"/>
</dbReference>
<protein>
    <submittedName>
        <fullName evidence="2">Uncharacterized protein</fullName>
    </submittedName>
</protein>
<comment type="caution">
    <text evidence="2">The sequence shown here is derived from an EMBL/GenBank/DDBJ whole genome shotgun (WGS) entry which is preliminary data.</text>
</comment>
<keyword evidence="1" id="KW-0175">Coiled coil</keyword>
<accession>A0A0B8P3L5</accession>
<organism evidence="2 3">
    <name type="scientific">Vibrio ishigakensis</name>
    <dbReference type="NCBI Taxonomy" id="1481914"/>
    <lineage>
        <taxon>Bacteria</taxon>
        <taxon>Pseudomonadati</taxon>
        <taxon>Pseudomonadota</taxon>
        <taxon>Gammaproteobacteria</taxon>
        <taxon>Vibrionales</taxon>
        <taxon>Vibrionaceae</taxon>
        <taxon>Vibrio</taxon>
    </lineage>
</organism>
<feature type="coiled-coil region" evidence="1">
    <location>
        <begin position="391"/>
        <end position="463"/>
    </location>
</feature>
<evidence type="ECO:0000313" key="2">
    <source>
        <dbReference type="EMBL" id="GAM61360.1"/>
    </source>
</evidence>
<dbReference type="AlphaFoldDB" id="A0A0B8P3L5"/>
<dbReference type="Proteomes" id="UP000031670">
    <property type="component" value="Unassembled WGS sequence"/>
</dbReference>